<gene>
    <name evidence="1" type="ORF">KFK09_012197</name>
</gene>
<dbReference type="Proteomes" id="UP000829196">
    <property type="component" value="Unassembled WGS sequence"/>
</dbReference>
<reference evidence="1" key="1">
    <citation type="journal article" date="2022" name="Front. Genet.">
        <title>Chromosome-Scale Assembly of the Dendrobium nobile Genome Provides Insights Into the Molecular Mechanism of the Biosynthesis of the Medicinal Active Ingredient of Dendrobium.</title>
        <authorList>
            <person name="Xu Q."/>
            <person name="Niu S.-C."/>
            <person name="Li K.-L."/>
            <person name="Zheng P.-J."/>
            <person name="Zhang X.-J."/>
            <person name="Jia Y."/>
            <person name="Liu Y."/>
            <person name="Niu Y.-X."/>
            <person name="Yu L.-H."/>
            <person name="Chen D.-F."/>
            <person name="Zhang G.-Q."/>
        </authorList>
    </citation>
    <scope>NUCLEOTIDE SEQUENCE</scope>
    <source>
        <tissue evidence="1">Leaf</tissue>
    </source>
</reference>
<sequence length="78" mass="8945">MKKKFYNTGGEGMGKTSEARFERSKVAMIKSAGRETAEYSLFFFDCHRAEEKKREERVKETAWVGLDPSDSFGEALKQ</sequence>
<evidence type="ECO:0000313" key="1">
    <source>
        <dbReference type="EMBL" id="KAI0511567.1"/>
    </source>
</evidence>
<keyword evidence="2" id="KW-1185">Reference proteome</keyword>
<dbReference type="AlphaFoldDB" id="A0A8T3BH80"/>
<protein>
    <submittedName>
        <fullName evidence="1">Uncharacterized protein</fullName>
    </submittedName>
</protein>
<accession>A0A8T3BH80</accession>
<evidence type="ECO:0000313" key="2">
    <source>
        <dbReference type="Proteomes" id="UP000829196"/>
    </source>
</evidence>
<dbReference type="EMBL" id="JAGYWB010000009">
    <property type="protein sequence ID" value="KAI0511567.1"/>
    <property type="molecule type" value="Genomic_DNA"/>
</dbReference>
<proteinExistence type="predicted"/>
<comment type="caution">
    <text evidence="1">The sequence shown here is derived from an EMBL/GenBank/DDBJ whole genome shotgun (WGS) entry which is preliminary data.</text>
</comment>
<name>A0A8T3BH80_DENNO</name>
<organism evidence="1 2">
    <name type="scientific">Dendrobium nobile</name>
    <name type="common">Orchid</name>
    <dbReference type="NCBI Taxonomy" id="94219"/>
    <lineage>
        <taxon>Eukaryota</taxon>
        <taxon>Viridiplantae</taxon>
        <taxon>Streptophyta</taxon>
        <taxon>Embryophyta</taxon>
        <taxon>Tracheophyta</taxon>
        <taxon>Spermatophyta</taxon>
        <taxon>Magnoliopsida</taxon>
        <taxon>Liliopsida</taxon>
        <taxon>Asparagales</taxon>
        <taxon>Orchidaceae</taxon>
        <taxon>Epidendroideae</taxon>
        <taxon>Malaxideae</taxon>
        <taxon>Dendrobiinae</taxon>
        <taxon>Dendrobium</taxon>
    </lineage>
</organism>